<dbReference type="InterPro" id="IPR023353">
    <property type="entry name" value="LemA-like_dom_sf"/>
</dbReference>
<keyword evidence="5" id="KW-0472">Membrane</keyword>
<dbReference type="PANTHER" id="PTHR34478:SF1">
    <property type="entry name" value="PROTEIN LEMA"/>
    <property type="match status" value="1"/>
</dbReference>
<dbReference type="EMBL" id="QGTJ01000005">
    <property type="protein sequence ID" value="PWV61592.1"/>
    <property type="molecule type" value="Genomic_DNA"/>
</dbReference>
<accession>A0A317MUF2</accession>
<evidence type="ECO:0000256" key="5">
    <source>
        <dbReference type="ARBA" id="ARBA00023136"/>
    </source>
</evidence>
<reference evidence="6 7" key="1">
    <citation type="submission" date="2018-05" db="EMBL/GenBank/DDBJ databases">
        <title>Genomic Encyclopedia of Type Strains, Phase IV (KMG-IV): sequencing the most valuable type-strain genomes for metagenomic binning, comparative biology and taxonomic classification.</title>
        <authorList>
            <person name="Goeker M."/>
        </authorList>
    </citation>
    <scope>NUCLEOTIDE SEQUENCE [LARGE SCALE GENOMIC DNA]</scope>
    <source>
        <strain evidence="6 7">DSM 23606</strain>
    </source>
</reference>
<organism evidence="6 7">
    <name type="scientific">Plasticicumulans acidivorans</name>
    <dbReference type="NCBI Taxonomy" id="886464"/>
    <lineage>
        <taxon>Bacteria</taxon>
        <taxon>Pseudomonadati</taxon>
        <taxon>Pseudomonadota</taxon>
        <taxon>Gammaproteobacteria</taxon>
        <taxon>Candidatus Competibacteraceae</taxon>
        <taxon>Plasticicumulans</taxon>
    </lineage>
</organism>
<evidence type="ECO:0000256" key="1">
    <source>
        <dbReference type="ARBA" id="ARBA00004167"/>
    </source>
</evidence>
<sequence>MTVWIGLGAVALLVALYGVSIYNRLVALRQASAKAWSNIDVLLVQRNEELPKLVETCRQHMRYEQETLERVTQARSLAMQARAGGDLAALGRAEASLQAGLGQLFALVEQYPDLRASESFLHLHGRISGLENAIADRREFYNESANLYNTRIESFPELLLAALCGFRRCALLRFEAARLADPDLRGLFGG</sequence>
<comment type="similarity">
    <text evidence="2">Belongs to the LemA family.</text>
</comment>
<dbReference type="Gene3D" id="1.20.1440.20">
    <property type="entry name" value="LemA-like domain"/>
    <property type="match status" value="1"/>
</dbReference>
<dbReference type="RefSeq" id="WP_110018385.1">
    <property type="nucleotide sequence ID" value="NZ_QGTJ01000005.1"/>
</dbReference>
<evidence type="ECO:0000256" key="2">
    <source>
        <dbReference type="ARBA" id="ARBA00008854"/>
    </source>
</evidence>
<dbReference type="OrthoDB" id="9804152at2"/>
<dbReference type="SUPFAM" id="SSF140478">
    <property type="entry name" value="LemA-like"/>
    <property type="match status" value="1"/>
</dbReference>
<dbReference type="InterPro" id="IPR007156">
    <property type="entry name" value="MamQ_LemA"/>
</dbReference>
<dbReference type="Pfam" id="PF04011">
    <property type="entry name" value="LemA"/>
    <property type="match status" value="1"/>
</dbReference>
<evidence type="ECO:0000256" key="4">
    <source>
        <dbReference type="ARBA" id="ARBA00022989"/>
    </source>
</evidence>
<evidence type="ECO:0000313" key="7">
    <source>
        <dbReference type="Proteomes" id="UP000246569"/>
    </source>
</evidence>
<keyword evidence="4" id="KW-1133">Transmembrane helix</keyword>
<comment type="caution">
    <text evidence="6">The sequence shown here is derived from an EMBL/GenBank/DDBJ whole genome shotgun (WGS) entry which is preliminary data.</text>
</comment>
<evidence type="ECO:0000256" key="3">
    <source>
        <dbReference type="ARBA" id="ARBA00022692"/>
    </source>
</evidence>
<dbReference type="AlphaFoldDB" id="A0A317MUF2"/>
<keyword evidence="3" id="KW-0812">Transmembrane</keyword>
<proteinExistence type="inferred from homology"/>
<gene>
    <name evidence="6" type="ORF">C7443_10520</name>
</gene>
<comment type="subcellular location">
    <subcellularLocation>
        <location evidence="1">Membrane</location>
        <topology evidence="1">Single-pass membrane protein</topology>
    </subcellularLocation>
</comment>
<keyword evidence="7" id="KW-1185">Reference proteome</keyword>
<dbReference type="Proteomes" id="UP000246569">
    <property type="component" value="Unassembled WGS sequence"/>
</dbReference>
<dbReference type="PANTHER" id="PTHR34478">
    <property type="entry name" value="PROTEIN LEMA"/>
    <property type="match status" value="1"/>
</dbReference>
<protein>
    <submittedName>
        <fullName evidence="6">LemA protein</fullName>
    </submittedName>
</protein>
<dbReference type="GO" id="GO:0016020">
    <property type="term" value="C:membrane"/>
    <property type="evidence" value="ECO:0007669"/>
    <property type="project" value="UniProtKB-SubCell"/>
</dbReference>
<evidence type="ECO:0000313" key="6">
    <source>
        <dbReference type="EMBL" id="PWV61592.1"/>
    </source>
</evidence>
<name>A0A317MUF2_9GAMM</name>